<accession>A0A078B6W1</accession>
<dbReference type="InParanoid" id="A0A078B6W1"/>
<keyword evidence="2" id="KW-1185">Reference proteome</keyword>
<name>A0A078B6W1_STYLE</name>
<gene>
    <name evidence="1" type="primary">Contig15984.g17031</name>
    <name evidence="1" type="ORF">STYLEM_19066</name>
</gene>
<dbReference type="AlphaFoldDB" id="A0A078B6W1"/>
<protein>
    <submittedName>
        <fullName evidence="1">Uncharacterized protein</fullName>
    </submittedName>
</protein>
<reference evidence="1 2" key="1">
    <citation type="submission" date="2014-06" db="EMBL/GenBank/DDBJ databases">
        <authorList>
            <person name="Swart Estienne"/>
        </authorList>
    </citation>
    <scope>NUCLEOTIDE SEQUENCE [LARGE SCALE GENOMIC DNA]</scope>
    <source>
        <strain evidence="1 2">130c</strain>
    </source>
</reference>
<organism evidence="1 2">
    <name type="scientific">Stylonychia lemnae</name>
    <name type="common">Ciliate</name>
    <dbReference type="NCBI Taxonomy" id="5949"/>
    <lineage>
        <taxon>Eukaryota</taxon>
        <taxon>Sar</taxon>
        <taxon>Alveolata</taxon>
        <taxon>Ciliophora</taxon>
        <taxon>Intramacronucleata</taxon>
        <taxon>Spirotrichea</taxon>
        <taxon>Stichotrichia</taxon>
        <taxon>Sporadotrichida</taxon>
        <taxon>Oxytrichidae</taxon>
        <taxon>Stylonychinae</taxon>
        <taxon>Stylonychia</taxon>
    </lineage>
</organism>
<sequence length="245" mass="29306">MGNAQRPSSDVTLEHFQKTFPSLAWYINDESTFQEIFEHVQQTCEFLESRNMDCKDRVYTKRTKEMKLRIKEIIRKRSNILVKKEVDLDMIVDYFSYACIYGEDVANDADKPEKVYLYDWTKLVKDIPEKTLKNHMVIQKELEMQRPQIAIDMQEISEQKAVQQGYENLAQMEYFTNIDKYEDLSFIEKDKQFGFNQNEDSQINKSFNPNHEYEVSVMINEQNPEELIDHDELSFRNKTHSRPRI</sequence>
<evidence type="ECO:0000313" key="2">
    <source>
        <dbReference type="Proteomes" id="UP000039865"/>
    </source>
</evidence>
<proteinExistence type="predicted"/>
<evidence type="ECO:0000313" key="1">
    <source>
        <dbReference type="EMBL" id="CDW89926.1"/>
    </source>
</evidence>
<dbReference type="EMBL" id="CCKQ01017991">
    <property type="protein sequence ID" value="CDW89926.1"/>
    <property type="molecule type" value="Genomic_DNA"/>
</dbReference>
<dbReference type="Proteomes" id="UP000039865">
    <property type="component" value="Unassembled WGS sequence"/>
</dbReference>